<dbReference type="SMART" id="SM00769">
    <property type="entry name" value="WHy"/>
    <property type="match status" value="1"/>
</dbReference>
<dbReference type="InterPro" id="IPR004864">
    <property type="entry name" value="LEA_2"/>
</dbReference>
<organism evidence="3 4">
    <name type="scientific">Geobacter soli</name>
    <dbReference type="NCBI Taxonomy" id="1510391"/>
    <lineage>
        <taxon>Bacteria</taxon>
        <taxon>Pseudomonadati</taxon>
        <taxon>Thermodesulfobacteriota</taxon>
        <taxon>Desulfuromonadia</taxon>
        <taxon>Geobacterales</taxon>
        <taxon>Geobacteraceae</taxon>
        <taxon>Geobacter</taxon>
    </lineage>
</organism>
<keyword evidence="4" id="KW-1185">Reference proteome</keyword>
<gene>
    <name evidence="3" type="ORF">SE37_03345</name>
</gene>
<dbReference type="RefSeq" id="WP_039643629.1">
    <property type="nucleotide sequence ID" value="NZ_JXBL01000001.1"/>
</dbReference>
<dbReference type="Proteomes" id="UP000031433">
    <property type="component" value="Unassembled WGS sequence"/>
</dbReference>
<sequence length="167" mass="18254">MKQVVFASFMLLFLSGCSLFLSEPRVAVKDVAVTRIGADGVDIELLLGVTNNNSFALTLTGYSYDLQVLALPLTTGGDRRRIEFPGTATTDVRLPFRVPFRSVMEILKRHPDPAAIPYRLTGALEVETPLGARLVPVSSTGTFSVPQRYRPAEILKGFTGAINSLRR</sequence>
<dbReference type="InterPro" id="IPR013990">
    <property type="entry name" value="WHy-dom"/>
</dbReference>
<dbReference type="Pfam" id="PF03168">
    <property type="entry name" value="LEA_2"/>
    <property type="match status" value="1"/>
</dbReference>
<feature type="signal peptide" evidence="1">
    <location>
        <begin position="1"/>
        <end position="20"/>
    </location>
</feature>
<protein>
    <submittedName>
        <fullName evidence="3">Lipoprotein</fullName>
    </submittedName>
</protein>
<comment type="caution">
    <text evidence="3">The sequence shown here is derived from an EMBL/GenBank/DDBJ whole genome shotgun (WGS) entry which is preliminary data.</text>
</comment>
<reference evidence="3 4" key="1">
    <citation type="submission" date="2015-01" db="EMBL/GenBank/DDBJ databases">
        <title>Genome sequence of the anaerobic bacterium Geobacter soli GSS01, a dissimilatory Fe(III) reducer from soil.</title>
        <authorList>
            <person name="Yang G."/>
            <person name="Zhou S."/>
        </authorList>
    </citation>
    <scope>NUCLEOTIDE SEQUENCE [LARGE SCALE GENOMIC DNA]</scope>
    <source>
        <strain evidence="3 4">GSS01</strain>
    </source>
</reference>
<dbReference type="AlphaFoldDB" id="A0A0C1U1N5"/>
<dbReference type="SUPFAM" id="SSF117070">
    <property type="entry name" value="LEA14-like"/>
    <property type="match status" value="1"/>
</dbReference>
<dbReference type="EMBL" id="JXBL01000001">
    <property type="protein sequence ID" value="KIE41730.1"/>
    <property type="molecule type" value="Genomic_DNA"/>
</dbReference>
<evidence type="ECO:0000259" key="2">
    <source>
        <dbReference type="SMART" id="SM00769"/>
    </source>
</evidence>
<dbReference type="PROSITE" id="PS51257">
    <property type="entry name" value="PROKAR_LIPOPROTEIN"/>
    <property type="match status" value="1"/>
</dbReference>
<dbReference type="Gene3D" id="2.60.40.1820">
    <property type="match status" value="1"/>
</dbReference>
<feature type="domain" description="Water stress and hypersensitive response" evidence="2">
    <location>
        <begin position="26"/>
        <end position="143"/>
    </location>
</feature>
<evidence type="ECO:0000256" key="1">
    <source>
        <dbReference type="SAM" id="SignalP"/>
    </source>
</evidence>
<accession>A0A0C1U1N5</accession>
<evidence type="ECO:0000313" key="4">
    <source>
        <dbReference type="Proteomes" id="UP000031433"/>
    </source>
</evidence>
<name>A0A0C1U1N5_9BACT</name>
<feature type="chain" id="PRO_5002139772" evidence="1">
    <location>
        <begin position="21"/>
        <end position="167"/>
    </location>
</feature>
<dbReference type="GO" id="GO:0009269">
    <property type="term" value="P:response to desiccation"/>
    <property type="evidence" value="ECO:0007669"/>
    <property type="project" value="InterPro"/>
</dbReference>
<proteinExistence type="predicted"/>
<keyword evidence="3" id="KW-0449">Lipoprotein</keyword>
<evidence type="ECO:0000313" key="3">
    <source>
        <dbReference type="EMBL" id="KIE41730.1"/>
    </source>
</evidence>
<keyword evidence="1" id="KW-0732">Signal</keyword>